<organism evidence="2 3">
    <name type="scientific">Champsocephalus esox</name>
    <name type="common">pike icefish</name>
    <dbReference type="NCBI Taxonomy" id="159716"/>
    <lineage>
        <taxon>Eukaryota</taxon>
        <taxon>Metazoa</taxon>
        <taxon>Chordata</taxon>
        <taxon>Craniata</taxon>
        <taxon>Vertebrata</taxon>
        <taxon>Euteleostomi</taxon>
        <taxon>Actinopterygii</taxon>
        <taxon>Neopterygii</taxon>
        <taxon>Teleostei</taxon>
        <taxon>Neoteleostei</taxon>
        <taxon>Acanthomorphata</taxon>
        <taxon>Eupercaria</taxon>
        <taxon>Perciformes</taxon>
        <taxon>Notothenioidei</taxon>
        <taxon>Channichthyidae</taxon>
        <taxon>Champsocephalus</taxon>
    </lineage>
</organism>
<feature type="domain" description="F-box" evidence="1">
    <location>
        <begin position="17"/>
        <end position="58"/>
    </location>
</feature>
<accession>A0AAN8C188</accession>
<evidence type="ECO:0000313" key="3">
    <source>
        <dbReference type="Proteomes" id="UP001335648"/>
    </source>
</evidence>
<dbReference type="GO" id="GO:0019005">
    <property type="term" value="C:SCF ubiquitin ligase complex"/>
    <property type="evidence" value="ECO:0007669"/>
    <property type="project" value="TreeGrafter"/>
</dbReference>
<dbReference type="GO" id="GO:0006516">
    <property type="term" value="P:glycoprotein catabolic process"/>
    <property type="evidence" value="ECO:0007669"/>
    <property type="project" value="TreeGrafter"/>
</dbReference>
<dbReference type="SMART" id="SM00256">
    <property type="entry name" value="FBOX"/>
    <property type="match status" value="1"/>
</dbReference>
<gene>
    <name evidence="2" type="ORF">CesoFtcFv8_011664</name>
</gene>
<sequence>MNEAAVPSMSLSKYFPISLEILEEIFLNLPPGEVVRVCRVVCHQWKEVVDSKSLWKERCRREGYHLSDTSKNPEDWRLFYICASREEIFSRILEEKRNSAAG</sequence>
<dbReference type="EMBL" id="JAULUE010002054">
    <property type="protein sequence ID" value="KAK5895040.1"/>
    <property type="molecule type" value="Genomic_DNA"/>
</dbReference>
<dbReference type="GO" id="GO:0031146">
    <property type="term" value="P:SCF-dependent proteasomal ubiquitin-dependent protein catabolic process"/>
    <property type="evidence" value="ECO:0007669"/>
    <property type="project" value="TreeGrafter"/>
</dbReference>
<dbReference type="InterPro" id="IPR001810">
    <property type="entry name" value="F-box_dom"/>
</dbReference>
<dbReference type="InterPro" id="IPR036047">
    <property type="entry name" value="F-box-like_dom_sf"/>
</dbReference>
<dbReference type="Gene3D" id="1.20.1280.50">
    <property type="match status" value="1"/>
</dbReference>
<protein>
    <recommendedName>
        <fullName evidence="1">F-box domain-containing protein</fullName>
    </recommendedName>
</protein>
<name>A0AAN8C188_9TELE</name>
<evidence type="ECO:0000259" key="1">
    <source>
        <dbReference type="SMART" id="SM00256"/>
    </source>
</evidence>
<dbReference type="GO" id="GO:0005737">
    <property type="term" value="C:cytoplasm"/>
    <property type="evidence" value="ECO:0007669"/>
    <property type="project" value="TreeGrafter"/>
</dbReference>
<dbReference type="SUPFAM" id="SSF81383">
    <property type="entry name" value="F-box domain"/>
    <property type="match status" value="1"/>
</dbReference>
<reference evidence="2 3" key="1">
    <citation type="journal article" date="2023" name="Mol. Biol. Evol.">
        <title>Genomics of Secondarily Temperate Adaptation in the Only Non-Antarctic Icefish.</title>
        <authorList>
            <person name="Rivera-Colon A.G."/>
            <person name="Rayamajhi N."/>
            <person name="Minhas B.F."/>
            <person name="Madrigal G."/>
            <person name="Bilyk K.T."/>
            <person name="Yoon V."/>
            <person name="Hune M."/>
            <person name="Gregory S."/>
            <person name="Cheng C.H.C."/>
            <person name="Catchen J.M."/>
        </authorList>
    </citation>
    <scope>NUCLEOTIDE SEQUENCE [LARGE SCALE GENOMIC DNA]</scope>
    <source>
        <strain evidence="2">JC2023a</strain>
    </source>
</reference>
<keyword evidence="3" id="KW-1185">Reference proteome</keyword>
<proteinExistence type="predicted"/>
<dbReference type="AlphaFoldDB" id="A0AAN8C188"/>
<dbReference type="Pfam" id="PF12937">
    <property type="entry name" value="F-box-like"/>
    <property type="match status" value="1"/>
</dbReference>
<dbReference type="PANTHER" id="PTHR12125:SF12">
    <property type="entry name" value="F-BOX ONLY PROTEIN 6"/>
    <property type="match status" value="1"/>
</dbReference>
<dbReference type="Proteomes" id="UP001335648">
    <property type="component" value="Unassembled WGS sequence"/>
</dbReference>
<evidence type="ECO:0000313" key="2">
    <source>
        <dbReference type="EMBL" id="KAK5895040.1"/>
    </source>
</evidence>
<dbReference type="GO" id="GO:0061630">
    <property type="term" value="F:ubiquitin protein ligase activity"/>
    <property type="evidence" value="ECO:0007669"/>
    <property type="project" value="TreeGrafter"/>
</dbReference>
<dbReference type="GO" id="GO:0036503">
    <property type="term" value="P:ERAD pathway"/>
    <property type="evidence" value="ECO:0007669"/>
    <property type="project" value="TreeGrafter"/>
</dbReference>
<dbReference type="InterPro" id="IPR039752">
    <property type="entry name" value="F-box_only"/>
</dbReference>
<comment type="caution">
    <text evidence="2">The sequence shown here is derived from an EMBL/GenBank/DDBJ whole genome shotgun (WGS) entry which is preliminary data.</text>
</comment>
<dbReference type="PANTHER" id="PTHR12125">
    <property type="entry name" value="F-BOX ONLY PROTEIN 6-LIKE PROTEIN"/>
    <property type="match status" value="1"/>
</dbReference>
<dbReference type="FunFam" id="1.20.1280.50:FF:000002">
    <property type="entry name" value="F-box only protein 44"/>
    <property type="match status" value="1"/>
</dbReference>